<evidence type="ECO:0000259" key="1">
    <source>
        <dbReference type="Pfam" id="PF00005"/>
    </source>
</evidence>
<dbReference type="RefSeq" id="WP_191808281.1">
    <property type="nucleotide sequence ID" value="NZ_JACSQD010000005.1"/>
</dbReference>
<evidence type="ECO:0000313" key="3">
    <source>
        <dbReference type="Proteomes" id="UP000609874"/>
    </source>
</evidence>
<dbReference type="EMBL" id="JACSQD010000005">
    <property type="protein sequence ID" value="MBD7995994.1"/>
    <property type="molecule type" value="Genomic_DNA"/>
</dbReference>
<dbReference type="InterPro" id="IPR027417">
    <property type="entry name" value="P-loop_NTPase"/>
</dbReference>
<reference evidence="2 3" key="1">
    <citation type="submission" date="2020-08" db="EMBL/GenBank/DDBJ databases">
        <title>A Genomic Blueprint of the Chicken Gut Microbiome.</title>
        <authorList>
            <person name="Gilroy R."/>
            <person name="Ravi A."/>
            <person name="Getino M."/>
            <person name="Pursley I."/>
            <person name="Horton D.L."/>
            <person name="Alikhan N.-F."/>
            <person name="Baker D."/>
            <person name="Gharbi K."/>
            <person name="Hall N."/>
            <person name="Watson M."/>
            <person name="Adriaenssens E.M."/>
            <person name="Foster-Nyarko E."/>
            <person name="Jarju S."/>
            <person name="Secka A."/>
            <person name="Antonio M."/>
            <person name="Oren A."/>
            <person name="Chaudhuri R."/>
            <person name="La Ragione R.M."/>
            <person name="Hildebrand F."/>
            <person name="Pallen M.J."/>
        </authorList>
    </citation>
    <scope>NUCLEOTIDE SEQUENCE [LARGE SCALE GENOMIC DNA]</scope>
    <source>
        <strain evidence="2 3">Sa2CUA1</strain>
    </source>
</reference>
<keyword evidence="2" id="KW-0547">Nucleotide-binding</keyword>
<keyword evidence="2" id="KW-0067">ATP-binding</keyword>
<accession>A0ABR8UTW4</accession>
<organism evidence="2 3">
    <name type="scientific">Arthrobacter gallicola</name>
    <dbReference type="NCBI Taxonomy" id="2762225"/>
    <lineage>
        <taxon>Bacteria</taxon>
        <taxon>Bacillati</taxon>
        <taxon>Actinomycetota</taxon>
        <taxon>Actinomycetes</taxon>
        <taxon>Micrococcales</taxon>
        <taxon>Micrococcaceae</taxon>
        <taxon>Arthrobacter</taxon>
    </lineage>
</organism>
<dbReference type="Proteomes" id="UP000609874">
    <property type="component" value="Unassembled WGS sequence"/>
</dbReference>
<dbReference type="SUPFAM" id="SSF52540">
    <property type="entry name" value="P-loop containing nucleoside triphosphate hydrolases"/>
    <property type="match status" value="1"/>
</dbReference>
<dbReference type="Pfam" id="PF00005">
    <property type="entry name" value="ABC_tran"/>
    <property type="match status" value="1"/>
</dbReference>
<keyword evidence="3" id="KW-1185">Reference proteome</keyword>
<evidence type="ECO:0000313" key="2">
    <source>
        <dbReference type="EMBL" id="MBD7995994.1"/>
    </source>
</evidence>
<comment type="caution">
    <text evidence="2">The sequence shown here is derived from an EMBL/GenBank/DDBJ whole genome shotgun (WGS) entry which is preliminary data.</text>
</comment>
<sequence>MQPVITAEGLSLSAARGRVYGPLSFDVADPLSVLCGPVGSGRTSLLLTLSGRMKAGSGSLTVLERSLPRDARAVQKQTAIAGFEGIDDLEPGVTVGQAVRERLAWLSPWWSFVPKATDRQVTRACAPVFGETAIPGASTVIWDLGEAEKFLLRLSLAMLSTPQILFVDDIEQLHSETARRLVWECLAAIAAAGTAVVVGAASLENDLWDSLPIQPSALLLSQEAR</sequence>
<name>A0ABR8UTW4_9MICC</name>
<dbReference type="InterPro" id="IPR003439">
    <property type="entry name" value="ABC_transporter-like_ATP-bd"/>
</dbReference>
<dbReference type="Gene3D" id="3.40.50.300">
    <property type="entry name" value="P-loop containing nucleotide triphosphate hydrolases"/>
    <property type="match status" value="1"/>
</dbReference>
<gene>
    <name evidence="2" type="ORF">H9639_11865</name>
</gene>
<feature type="domain" description="ABC transporter" evidence="1">
    <location>
        <begin position="32"/>
        <end position="169"/>
    </location>
</feature>
<proteinExistence type="predicted"/>
<protein>
    <submittedName>
        <fullName evidence="2">ATP-binding cassette domain-containing protein</fullName>
    </submittedName>
</protein>
<dbReference type="GO" id="GO:0005524">
    <property type="term" value="F:ATP binding"/>
    <property type="evidence" value="ECO:0007669"/>
    <property type="project" value="UniProtKB-KW"/>
</dbReference>